<name>A0A4Y2Q1V6_ARAVE</name>
<reference evidence="1 2" key="1">
    <citation type="journal article" date="2019" name="Sci. Rep.">
        <title>Orb-weaving spider Araneus ventricosus genome elucidates the spidroin gene catalogue.</title>
        <authorList>
            <person name="Kono N."/>
            <person name="Nakamura H."/>
            <person name="Ohtoshi R."/>
            <person name="Moran D.A.P."/>
            <person name="Shinohara A."/>
            <person name="Yoshida Y."/>
            <person name="Fujiwara M."/>
            <person name="Mori M."/>
            <person name="Tomita M."/>
            <person name="Arakawa K."/>
        </authorList>
    </citation>
    <scope>NUCLEOTIDE SEQUENCE [LARGE SCALE GENOMIC DNA]</scope>
</reference>
<comment type="caution">
    <text evidence="1">The sequence shown here is derived from an EMBL/GenBank/DDBJ whole genome shotgun (WGS) entry which is preliminary data.</text>
</comment>
<dbReference type="EMBL" id="BGPR01012740">
    <property type="protein sequence ID" value="GBN57461.1"/>
    <property type="molecule type" value="Genomic_DNA"/>
</dbReference>
<organism evidence="1 2">
    <name type="scientific">Araneus ventricosus</name>
    <name type="common">Orbweaver spider</name>
    <name type="synonym">Epeira ventricosa</name>
    <dbReference type="NCBI Taxonomy" id="182803"/>
    <lineage>
        <taxon>Eukaryota</taxon>
        <taxon>Metazoa</taxon>
        <taxon>Ecdysozoa</taxon>
        <taxon>Arthropoda</taxon>
        <taxon>Chelicerata</taxon>
        <taxon>Arachnida</taxon>
        <taxon>Araneae</taxon>
        <taxon>Araneomorphae</taxon>
        <taxon>Entelegynae</taxon>
        <taxon>Araneoidea</taxon>
        <taxon>Araneidae</taxon>
        <taxon>Araneus</taxon>
    </lineage>
</organism>
<gene>
    <name evidence="1" type="ORF">AVEN_123855_1</name>
</gene>
<sequence length="119" mass="13501">MYPRETVKLLTFYGQTSWTVFKTQFDVVSCTNGWTDFVKASQLVGLSPRINLGGFSRNVANKLTDLMTIENALKSIFGDSHITQFYKTELKPRRQKPGDSFQMLVADIERLGIGIFGRD</sequence>
<dbReference type="AlphaFoldDB" id="A0A4Y2Q1V6"/>
<evidence type="ECO:0000313" key="2">
    <source>
        <dbReference type="Proteomes" id="UP000499080"/>
    </source>
</evidence>
<evidence type="ECO:0000313" key="1">
    <source>
        <dbReference type="EMBL" id="GBN57461.1"/>
    </source>
</evidence>
<protein>
    <submittedName>
        <fullName evidence="1">Uncharacterized protein</fullName>
    </submittedName>
</protein>
<keyword evidence="2" id="KW-1185">Reference proteome</keyword>
<dbReference type="Proteomes" id="UP000499080">
    <property type="component" value="Unassembled WGS sequence"/>
</dbReference>
<proteinExistence type="predicted"/>
<accession>A0A4Y2Q1V6</accession>
<dbReference type="PANTHER" id="PTHR45823:SF1">
    <property type="entry name" value="T-SNARE COILED-COIL HOMOLOGY DOMAIN-CONTAINING PROTEIN"/>
    <property type="match status" value="1"/>
</dbReference>
<dbReference type="OrthoDB" id="8300685at2759"/>
<dbReference type="PANTHER" id="PTHR45823">
    <property type="entry name" value="T-SNARE COILED-COIL HOMOLOGY DOMAIN-CONTAINING PROTEIN"/>
    <property type="match status" value="1"/>
</dbReference>